<sequence>MNALELKIPPPALAVGLALLMWLTSLLVEPLPMSFGARLGAALALAAIGQSISISGMLAFRRAKTTVNPFKPDTASALVTNSVYRFTRNPMYVGLLLTLLGWAAFLSSPAALLFLIAFVLYMNRFQIEPEERVLSSLFGTDFTAYKARVRRWV</sequence>
<accession>A0A562ZHP4</accession>
<keyword evidence="3 5" id="KW-1133">Transmembrane helix</keyword>
<evidence type="ECO:0000256" key="3">
    <source>
        <dbReference type="ARBA" id="ARBA00022989"/>
    </source>
</evidence>
<evidence type="ECO:0000313" key="6">
    <source>
        <dbReference type="EMBL" id="TWO68033.1"/>
    </source>
</evidence>
<dbReference type="AlphaFoldDB" id="A0A562ZHP4"/>
<feature type="transmembrane region" description="Helical" evidence="5">
    <location>
        <begin position="91"/>
        <end position="122"/>
    </location>
</feature>
<evidence type="ECO:0000313" key="7">
    <source>
        <dbReference type="Proteomes" id="UP000318199"/>
    </source>
</evidence>
<reference evidence="6 7" key="1">
    <citation type="submission" date="2019-07" db="EMBL/GenBank/DDBJ databases">
        <title>Caenimonas sedimenti sp. nov., isolated from activated sludge.</title>
        <authorList>
            <person name="Xu J."/>
        </authorList>
    </citation>
    <scope>NUCLEOTIDE SEQUENCE [LARGE SCALE GENOMIC DNA]</scope>
    <source>
        <strain evidence="6 7">HX-9-20</strain>
    </source>
</reference>
<feature type="transmembrane region" description="Helical" evidence="5">
    <location>
        <begin position="12"/>
        <end position="28"/>
    </location>
</feature>
<dbReference type="InterPro" id="IPR007318">
    <property type="entry name" value="Phopholipid_MeTrfase"/>
</dbReference>
<dbReference type="GO" id="GO:0008168">
    <property type="term" value="F:methyltransferase activity"/>
    <property type="evidence" value="ECO:0007669"/>
    <property type="project" value="UniProtKB-KW"/>
</dbReference>
<keyword evidence="6" id="KW-0489">Methyltransferase</keyword>
<dbReference type="GO" id="GO:0012505">
    <property type="term" value="C:endomembrane system"/>
    <property type="evidence" value="ECO:0007669"/>
    <property type="project" value="UniProtKB-SubCell"/>
</dbReference>
<dbReference type="OrthoDB" id="9811969at2"/>
<gene>
    <name evidence="6" type="ORF">FN976_24130</name>
</gene>
<evidence type="ECO:0000256" key="4">
    <source>
        <dbReference type="ARBA" id="ARBA00023136"/>
    </source>
</evidence>
<name>A0A562ZHP4_9BURK</name>
<comment type="caution">
    <text evidence="6">The sequence shown here is derived from an EMBL/GenBank/DDBJ whole genome shotgun (WGS) entry which is preliminary data.</text>
</comment>
<dbReference type="Pfam" id="PF04191">
    <property type="entry name" value="PEMT"/>
    <property type="match status" value="1"/>
</dbReference>
<feature type="transmembrane region" description="Helical" evidence="5">
    <location>
        <begin position="40"/>
        <end position="60"/>
    </location>
</feature>
<keyword evidence="2 5" id="KW-0812">Transmembrane</keyword>
<evidence type="ECO:0000256" key="5">
    <source>
        <dbReference type="SAM" id="Phobius"/>
    </source>
</evidence>
<evidence type="ECO:0000256" key="1">
    <source>
        <dbReference type="ARBA" id="ARBA00004127"/>
    </source>
</evidence>
<protein>
    <submittedName>
        <fullName evidence="6">Isoprenylcysteine carboxylmethyltransferase family protein</fullName>
    </submittedName>
</protein>
<dbReference type="GO" id="GO:0032259">
    <property type="term" value="P:methylation"/>
    <property type="evidence" value="ECO:0007669"/>
    <property type="project" value="UniProtKB-KW"/>
</dbReference>
<keyword evidence="6" id="KW-0808">Transferase</keyword>
<proteinExistence type="predicted"/>
<dbReference type="RefSeq" id="WP_145895722.1">
    <property type="nucleotide sequence ID" value="NZ_VOBQ01000021.1"/>
</dbReference>
<dbReference type="PANTHER" id="PTHR12714">
    <property type="entry name" value="PROTEIN-S ISOPRENYLCYSTEINE O-METHYLTRANSFERASE"/>
    <property type="match status" value="1"/>
</dbReference>
<dbReference type="EMBL" id="VOBQ01000021">
    <property type="protein sequence ID" value="TWO68033.1"/>
    <property type="molecule type" value="Genomic_DNA"/>
</dbReference>
<keyword evidence="7" id="KW-1185">Reference proteome</keyword>
<dbReference type="Proteomes" id="UP000318199">
    <property type="component" value="Unassembled WGS sequence"/>
</dbReference>
<keyword evidence="4 5" id="KW-0472">Membrane</keyword>
<evidence type="ECO:0000256" key="2">
    <source>
        <dbReference type="ARBA" id="ARBA00022692"/>
    </source>
</evidence>
<organism evidence="6 7">
    <name type="scientific">Caenimonas sedimenti</name>
    <dbReference type="NCBI Taxonomy" id="2596921"/>
    <lineage>
        <taxon>Bacteria</taxon>
        <taxon>Pseudomonadati</taxon>
        <taxon>Pseudomonadota</taxon>
        <taxon>Betaproteobacteria</taxon>
        <taxon>Burkholderiales</taxon>
        <taxon>Comamonadaceae</taxon>
        <taxon>Caenimonas</taxon>
    </lineage>
</organism>
<dbReference type="Gene3D" id="1.20.120.1630">
    <property type="match status" value="1"/>
</dbReference>
<dbReference type="PANTHER" id="PTHR12714:SF24">
    <property type="entry name" value="SLR1182 PROTEIN"/>
    <property type="match status" value="1"/>
</dbReference>
<comment type="subcellular location">
    <subcellularLocation>
        <location evidence="1">Endomembrane system</location>
        <topology evidence="1">Multi-pass membrane protein</topology>
    </subcellularLocation>
</comment>